<sequence length="233" mass="25514">MGTWGIHSFDNDDAADLLAALEEADHPSDRVEAIREVFGAAFGTEYIDADIGATAVAGAEVIAAALGQPRTGDQADPFGLAASVKFYDDSLGMALAVLGQVRTDASELVELWDDSDEADDWRASLADLEARLRQAAKAHDLNPDFTQPRPGDLPDLAERLENKQISVDILEEYKAELEKLADQKKGDPSVEVLRQLGRKIFRMHNDITNLHYAITQSIDELSLRIDRLEGKGK</sequence>
<name>A0ABX2IZ30_9RHOB</name>
<proteinExistence type="predicted"/>
<comment type="caution">
    <text evidence="2">The sequence shown here is derived from an EMBL/GenBank/DDBJ whole genome shotgun (WGS) entry which is preliminary data.</text>
</comment>
<keyword evidence="3" id="KW-1185">Reference proteome</keyword>
<feature type="coiled-coil region" evidence="1">
    <location>
        <begin position="118"/>
        <end position="183"/>
    </location>
</feature>
<organism evidence="2 3">
    <name type="scientific">Parasulfitobacter algicola</name>
    <dbReference type="NCBI Taxonomy" id="2614809"/>
    <lineage>
        <taxon>Bacteria</taxon>
        <taxon>Pseudomonadati</taxon>
        <taxon>Pseudomonadota</taxon>
        <taxon>Alphaproteobacteria</taxon>
        <taxon>Rhodobacterales</taxon>
        <taxon>Roseobacteraceae</taxon>
        <taxon>Parasulfitobacter</taxon>
    </lineage>
</organism>
<dbReference type="EMBL" id="JABUFE010000014">
    <property type="protein sequence ID" value="NSX56605.1"/>
    <property type="molecule type" value="Genomic_DNA"/>
</dbReference>
<dbReference type="InterPro" id="IPR025355">
    <property type="entry name" value="DUF4259"/>
</dbReference>
<dbReference type="RefSeq" id="WP_174139757.1">
    <property type="nucleotide sequence ID" value="NZ_JABUFE010000014.1"/>
</dbReference>
<gene>
    <name evidence="2" type="ORF">HRQ87_17595</name>
</gene>
<keyword evidence="1" id="KW-0175">Coiled coil</keyword>
<protein>
    <submittedName>
        <fullName evidence="2">DUF4259 domain-containing protein</fullName>
    </submittedName>
</protein>
<accession>A0ABX2IZ30</accession>
<evidence type="ECO:0000313" key="2">
    <source>
        <dbReference type="EMBL" id="NSX56605.1"/>
    </source>
</evidence>
<evidence type="ECO:0000313" key="3">
    <source>
        <dbReference type="Proteomes" id="UP000777935"/>
    </source>
</evidence>
<dbReference type="Proteomes" id="UP000777935">
    <property type="component" value="Unassembled WGS sequence"/>
</dbReference>
<reference evidence="2 3" key="1">
    <citation type="submission" date="2020-06" db="EMBL/GenBank/DDBJ databases">
        <title>Sulfitobacter algicola sp. nov., isolated from green algae.</title>
        <authorList>
            <person name="Wang C."/>
        </authorList>
    </citation>
    <scope>NUCLEOTIDE SEQUENCE [LARGE SCALE GENOMIC DNA]</scope>
    <source>
        <strain evidence="2 3">1151</strain>
    </source>
</reference>
<evidence type="ECO:0000256" key="1">
    <source>
        <dbReference type="SAM" id="Coils"/>
    </source>
</evidence>
<dbReference type="Pfam" id="PF14078">
    <property type="entry name" value="DUF4259"/>
    <property type="match status" value="1"/>
</dbReference>